<name>A0A239G573_9BACT</name>
<dbReference type="AlphaFoldDB" id="A0A239G573"/>
<keyword evidence="4" id="KW-1185">Reference proteome</keyword>
<dbReference type="Pfam" id="PF04909">
    <property type="entry name" value="Amidohydro_2"/>
    <property type="match status" value="1"/>
</dbReference>
<dbReference type="SUPFAM" id="SSF51556">
    <property type="entry name" value="Metallo-dependent hydrolases"/>
    <property type="match status" value="1"/>
</dbReference>
<dbReference type="EMBL" id="FZOQ01000010">
    <property type="protein sequence ID" value="SNS64135.1"/>
    <property type="molecule type" value="Genomic_DNA"/>
</dbReference>
<dbReference type="GO" id="GO:0016787">
    <property type="term" value="F:hydrolase activity"/>
    <property type="evidence" value="ECO:0007669"/>
    <property type="project" value="InterPro"/>
</dbReference>
<dbReference type="Gene3D" id="3.20.20.140">
    <property type="entry name" value="Metal-dependent hydrolases"/>
    <property type="match status" value="1"/>
</dbReference>
<dbReference type="Proteomes" id="UP000198432">
    <property type="component" value="Unassembled WGS sequence"/>
</dbReference>
<dbReference type="InterPro" id="IPR032466">
    <property type="entry name" value="Metal_Hydrolase"/>
</dbReference>
<evidence type="ECO:0000313" key="4">
    <source>
        <dbReference type="Proteomes" id="UP000198432"/>
    </source>
</evidence>
<dbReference type="RefSeq" id="WP_089319478.1">
    <property type="nucleotide sequence ID" value="NZ_FZOQ01000010.1"/>
</dbReference>
<dbReference type="PANTHER" id="PTHR43569">
    <property type="entry name" value="AMIDOHYDROLASE"/>
    <property type="match status" value="1"/>
</dbReference>
<dbReference type="PANTHER" id="PTHR43569:SF2">
    <property type="entry name" value="AMIDOHYDROLASE-RELATED DOMAIN-CONTAINING PROTEIN"/>
    <property type="match status" value="1"/>
</dbReference>
<feature type="domain" description="Amidohydrolase-related" evidence="2">
    <location>
        <begin position="4"/>
        <end position="276"/>
    </location>
</feature>
<evidence type="ECO:0000313" key="3">
    <source>
        <dbReference type="EMBL" id="SNS64135.1"/>
    </source>
</evidence>
<organism evidence="3 4">
    <name type="scientific">Pontibacter ummariensis</name>
    <dbReference type="NCBI Taxonomy" id="1610492"/>
    <lineage>
        <taxon>Bacteria</taxon>
        <taxon>Pseudomonadati</taxon>
        <taxon>Bacteroidota</taxon>
        <taxon>Cytophagia</taxon>
        <taxon>Cytophagales</taxon>
        <taxon>Hymenobacteraceae</taxon>
        <taxon>Pontibacter</taxon>
    </lineage>
</organism>
<evidence type="ECO:0000259" key="2">
    <source>
        <dbReference type="Pfam" id="PF04909"/>
    </source>
</evidence>
<dbReference type="InterPro" id="IPR052350">
    <property type="entry name" value="Metallo-dep_Lactonases"/>
</dbReference>
<accession>A0A239G573</accession>
<proteinExistence type="inferred from homology"/>
<gene>
    <name evidence="3" type="ORF">SAMN06296052_11064</name>
</gene>
<sequence length="277" mass="32080">MLKVDAHQHFWKFDPVRDSWITEDMATIRRDFGPEDLQPLLQQHGFDGCVLVQSAEPEHENKFLLEQAEKYDFIKGVVGWVDFFAASMEERLARYGQVKKMKGFRYVLQGAEDRALMLRPAFMQGLSKLQQYGFTYDLLIFPDQLKYAAELIAAFPEQPFVIDHLAKPYIRDGKIDEWKRDIKAVAQHENVCCKVSGMVTEADWRNWRKEDFRPYLDVVVEAFGTDRLLYGSDWPVCLLAATYAEVLAIVQEYFSAFSRAEQDAVFGGNALQFYNLS</sequence>
<reference evidence="4" key="1">
    <citation type="submission" date="2017-06" db="EMBL/GenBank/DDBJ databases">
        <authorList>
            <person name="Varghese N."/>
            <person name="Submissions S."/>
        </authorList>
    </citation>
    <scope>NUCLEOTIDE SEQUENCE [LARGE SCALE GENOMIC DNA]</scope>
    <source>
        <strain evidence="4">NKM1</strain>
    </source>
</reference>
<protein>
    <submittedName>
        <fullName evidence="3">L-fuconolactonase</fullName>
    </submittedName>
</protein>
<comment type="similarity">
    <text evidence="1">Belongs to the metallo-dependent hydrolases superfamily.</text>
</comment>
<dbReference type="OrthoDB" id="5450317at2"/>
<evidence type="ECO:0000256" key="1">
    <source>
        <dbReference type="ARBA" id="ARBA00038310"/>
    </source>
</evidence>
<dbReference type="InterPro" id="IPR006680">
    <property type="entry name" value="Amidohydro-rel"/>
</dbReference>